<comment type="function">
    <text evidence="2">DNA polymerase III is a complex, multichain enzyme responsible for most of the replicative synthesis in bacteria. The epsilon subunit contain the editing function and is a proofreading 3'-5' exonuclease.</text>
</comment>
<evidence type="ECO:0000313" key="7">
    <source>
        <dbReference type="Proteomes" id="UP000515745"/>
    </source>
</evidence>
<dbReference type="NCBIfam" id="TIGR00573">
    <property type="entry name" value="dnaq"/>
    <property type="match status" value="1"/>
</dbReference>
<protein>
    <recommendedName>
        <fullName evidence="1">DNA-directed DNA polymerase</fullName>
        <ecNumber evidence="1">2.7.7.7</ecNumber>
    </recommendedName>
</protein>
<dbReference type="InterPro" id="IPR013520">
    <property type="entry name" value="Ribonucl_H"/>
</dbReference>
<organism evidence="6 7">
    <name type="scientific">Candidatus Nasuia deltocephalincola</name>
    <dbReference type="NCBI Taxonomy" id="1160784"/>
    <lineage>
        <taxon>Bacteria</taxon>
        <taxon>Pseudomonadati</taxon>
        <taxon>Pseudomonadota</taxon>
        <taxon>Betaproteobacteria</taxon>
        <taxon>Candidatus Nasuia</taxon>
    </lineage>
</organism>
<sequence>MNKIFLDIETTGLDFLKDKIIEICCLKINYKNSTEELFHYFLNPKIHISKGAYMVHGINNKFLENKPSFKEIVIKFLDFIYNSKLIIHNAPFDVSFLNKELNILKFNKINKYCYKIIDTLKLSKKIYKDKKNSLDNLCKKFNLKNNRKKHSALIDVFLLKQVYYELYKKYNKIKLKIY</sequence>
<proteinExistence type="predicted"/>
<dbReference type="InterPro" id="IPR036397">
    <property type="entry name" value="RNaseH_sf"/>
</dbReference>
<dbReference type="GO" id="GO:0008408">
    <property type="term" value="F:3'-5' exonuclease activity"/>
    <property type="evidence" value="ECO:0007669"/>
    <property type="project" value="TreeGrafter"/>
</dbReference>
<dbReference type="Proteomes" id="UP000515745">
    <property type="component" value="Chromosome"/>
</dbReference>
<dbReference type="FunFam" id="3.30.420.10:FF:000045">
    <property type="entry name" value="3'-5' exonuclease DinG"/>
    <property type="match status" value="1"/>
</dbReference>
<name>A0A7G6UHV0_9PROT</name>
<feature type="domain" description="Exonuclease" evidence="5">
    <location>
        <begin position="2"/>
        <end position="176"/>
    </location>
</feature>
<dbReference type="Pfam" id="PF00929">
    <property type="entry name" value="RNase_T"/>
    <property type="match status" value="1"/>
</dbReference>
<dbReference type="SUPFAM" id="SSF53098">
    <property type="entry name" value="Ribonuclease H-like"/>
    <property type="match status" value="1"/>
</dbReference>
<dbReference type="AlphaFoldDB" id="A0A7G6UHV0"/>
<evidence type="ECO:0000256" key="2">
    <source>
        <dbReference type="ARBA" id="ARBA00025483"/>
    </source>
</evidence>
<dbReference type="GO" id="GO:0003887">
    <property type="term" value="F:DNA-directed DNA polymerase activity"/>
    <property type="evidence" value="ECO:0007669"/>
    <property type="project" value="UniProtKB-EC"/>
</dbReference>
<dbReference type="Gene3D" id="3.30.420.10">
    <property type="entry name" value="Ribonuclease H-like superfamily/Ribonuclease H"/>
    <property type="match status" value="1"/>
</dbReference>
<dbReference type="GO" id="GO:0003677">
    <property type="term" value="F:DNA binding"/>
    <property type="evidence" value="ECO:0007669"/>
    <property type="project" value="InterPro"/>
</dbReference>
<gene>
    <name evidence="6" type="primary">dnaQ</name>
    <name evidence="6" type="ORF">NASMSEV_155</name>
</gene>
<dbReference type="EMBL" id="CP060019">
    <property type="protein sequence ID" value="QND78597.1"/>
    <property type="molecule type" value="Genomic_DNA"/>
</dbReference>
<evidence type="ECO:0000256" key="1">
    <source>
        <dbReference type="ARBA" id="ARBA00012417"/>
    </source>
</evidence>
<dbReference type="PANTHER" id="PTHR30231">
    <property type="entry name" value="DNA POLYMERASE III SUBUNIT EPSILON"/>
    <property type="match status" value="1"/>
</dbReference>
<evidence type="ECO:0000256" key="4">
    <source>
        <dbReference type="ARBA" id="ARBA00049244"/>
    </source>
</evidence>
<evidence type="ECO:0000313" key="6">
    <source>
        <dbReference type="EMBL" id="QND78597.1"/>
    </source>
</evidence>
<dbReference type="PANTHER" id="PTHR30231:SF41">
    <property type="entry name" value="DNA POLYMERASE III SUBUNIT EPSILON"/>
    <property type="match status" value="1"/>
</dbReference>
<dbReference type="InterPro" id="IPR012337">
    <property type="entry name" value="RNaseH-like_sf"/>
</dbReference>
<evidence type="ECO:0000259" key="5">
    <source>
        <dbReference type="SMART" id="SM00479"/>
    </source>
</evidence>
<reference evidence="6 7" key="1">
    <citation type="submission" date="2020-07" db="EMBL/GenBank/DDBJ databases">
        <title>Mutational pressure drives differential genome stability in two bacterial endosymbionts of sap feeding insects.</title>
        <authorList>
            <person name="Waneka G."/>
        </authorList>
    </citation>
    <scope>NUCLEOTIDE SEQUENCE [LARGE SCALE GENOMIC DNA]</scope>
    <source>
        <strain evidence="6">NAS-MSEV</strain>
    </source>
</reference>
<dbReference type="SMART" id="SM00479">
    <property type="entry name" value="EXOIII"/>
    <property type="match status" value="1"/>
</dbReference>
<dbReference type="InterPro" id="IPR006054">
    <property type="entry name" value="DnaQ"/>
</dbReference>
<comment type="catalytic activity">
    <reaction evidence="4">
        <text>DNA(n) + a 2'-deoxyribonucleoside 5'-triphosphate = DNA(n+1) + diphosphate</text>
        <dbReference type="Rhea" id="RHEA:22508"/>
        <dbReference type="Rhea" id="RHEA-COMP:17339"/>
        <dbReference type="Rhea" id="RHEA-COMP:17340"/>
        <dbReference type="ChEBI" id="CHEBI:33019"/>
        <dbReference type="ChEBI" id="CHEBI:61560"/>
        <dbReference type="ChEBI" id="CHEBI:173112"/>
        <dbReference type="EC" id="2.7.7.7"/>
    </reaction>
</comment>
<dbReference type="GO" id="GO:0045004">
    <property type="term" value="P:DNA replication proofreading"/>
    <property type="evidence" value="ECO:0007669"/>
    <property type="project" value="TreeGrafter"/>
</dbReference>
<comment type="subunit">
    <text evidence="3">DNA polymerase III contains a core (composed of alpha, epsilon and theta chains) that associates with a tau subunit. This core dimerizes to form the POLIII' complex. PolIII' associates with the gamma complex (composed of gamma, delta, delta', psi and chi chains) and with the beta chain to form the complete DNA polymerase III complex.</text>
</comment>
<accession>A0A7G6UHV0</accession>
<dbReference type="EC" id="2.7.7.7" evidence="1"/>
<dbReference type="GO" id="GO:0005829">
    <property type="term" value="C:cytosol"/>
    <property type="evidence" value="ECO:0007669"/>
    <property type="project" value="TreeGrafter"/>
</dbReference>
<evidence type="ECO:0000256" key="3">
    <source>
        <dbReference type="ARBA" id="ARBA00026073"/>
    </source>
</evidence>